<dbReference type="InterPro" id="IPR006083">
    <property type="entry name" value="PRK/URK"/>
</dbReference>
<dbReference type="GO" id="GO:0005524">
    <property type="term" value="F:ATP binding"/>
    <property type="evidence" value="ECO:0007669"/>
    <property type="project" value="InterPro"/>
</dbReference>
<sequence>MEKQLDQLTELAWKKFLSVKDNERCLIGIGGPPGSGKTSLSLRLTAALNNLHRTQHPEATHDVAVFVPMDGYHYSRAELDTFPDPAEAHRRRGSEFTFNGAAFVELVKAVHEPVSPDQKTIFAPSFDHALKDPVEGSIRIEPWHRVVVFEGNYVLLNQTPWTTASSLLDLKVFINTSSTDILRKRLAARHVDAGLVPDLKAGEDRADFNDIPNGLQIQSSLVPDVALTILSEEDEGWAAS</sequence>
<dbReference type="Pfam" id="PF00485">
    <property type="entry name" value="PRK"/>
    <property type="match status" value="1"/>
</dbReference>
<comment type="caution">
    <text evidence="2">The sequence shown here is derived from an EMBL/GenBank/DDBJ whole genome shotgun (WGS) entry which is preliminary data.</text>
</comment>
<keyword evidence="3" id="KW-1185">Reference proteome</keyword>
<reference evidence="2" key="2">
    <citation type="submission" date="2023-05" db="EMBL/GenBank/DDBJ databases">
        <authorList>
            <consortium name="Lawrence Berkeley National Laboratory"/>
            <person name="Steindorff A."/>
            <person name="Hensen N."/>
            <person name="Bonometti L."/>
            <person name="Westerberg I."/>
            <person name="Brannstrom I.O."/>
            <person name="Guillou S."/>
            <person name="Cros-Aarteil S."/>
            <person name="Calhoun S."/>
            <person name="Haridas S."/>
            <person name="Kuo A."/>
            <person name="Mondo S."/>
            <person name="Pangilinan J."/>
            <person name="Riley R."/>
            <person name="Labutti K."/>
            <person name="Andreopoulos B."/>
            <person name="Lipzen A."/>
            <person name="Chen C."/>
            <person name="Yanf M."/>
            <person name="Daum C."/>
            <person name="Ng V."/>
            <person name="Clum A."/>
            <person name="Ohm R."/>
            <person name="Martin F."/>
            <person name="Silar P."/>
            <person name="Natvig D."/>
            <person name="Lalanne C."/>
            <person name="Gautier V."/>
            <person name="Ament-Velasquez S.L."/>
            <person name="Kruys A."/>
            <person name="Hutchinson M.I."/>
            <person name="Powell A.J."/>
            <person name="Barry K."/>
            <person name="Miller A.N."/>
            <person name="Grigoriev I.V."/>
            <person name="Debuchy R."/>
            <person name="Gladieux P."/>
            <person name="Thoren M.H."/>
            <person name="Johannesson H."/>
        </authorList>
    </citation>
    <scope>NUCLEOTIDE SEQUENCE</scope>
    <source>
        <strain evidence="2">PSN309</strain>
    </source>
</reference>
<name>A0AAN6X0A9_9PEZI</name>
<evidence type="ECO:0000259" key="1">
    <source>
        <dbReference type="Pfam" id="PF00485"/>
    </source>
</evidence>
<reference evidence="2" key="1">
    <citation type="journal article" date="2023" name="Mol. Phylogenet. Evol.">
        <title>Genome-scale phylogeny and comparative genomics of the fungal order Sordariales.</title>
        <authorList>
            <person name="Hensen N."/>
            <person name="Bonometti L."/>
            <person name="Westerberg I."/>
            <person name="Brannstrom I.O."/>
            <person name="Guillou S."/>
            <person name="Cros-Aarteil S."/>
            <person name="Calhoun S."/>
            <person name="Haridas S."/>
            <person name="Kuo A."/>
            <person name="Mondo S."/>
            <person name="Pangilinan J."/>
            <person name="Riley R."/>
            <person name="LaButti K."/>
            <person name="Andreopoulos B."/>
            <person name="Lipzen A."/>
            <person name="Chen C."/>
            <person name="Yan M."/>
            <person name="Daum C."/>
            <person name="Ng V."/>
            <person name="Clum A."/>
            <person name="Steindorff A."/>
            <person name="Ohm R.A."/>
            <person name="Martin F."/>
            <person name="Silar P."/>
            <person name="Natvig D.O."/>
            <person name="Lalanne C."/>
            <person name="Gautier V."/>
            <person name="Ament-Velasquez S.L."/>
            <person name="Kruys A."/>
            <person name="Hutchinson M.I."/>
            <person name="Powell A.J."/>
            <person name="Barry K."/>
            <person name="Miller A.N."/>
            <person name="Grigoriev I.V."/>
            <person name="Debuchy R."/>
            <person name="Gladieux P."/>
            <person name="Hiltunen Thoren M."/>
            <person name="Johannesson H."/>
        </authorList>
    </citation>
    <scope>NUCLEOTIDE SEQUENCE</scope>
    <source>
        <strain evidence="2">PSN309</strain>
    </source>
</reference>
<dbReference type="Proteomes" id="UP001302126">
    <property type="component" value="Unassembled WGS sequence"/>
</dbReference>
<organism evidence="2 3">
    <name type="scientific">Podospora australis</name>
    <dbReference type="NCBI Taxonomy" id="1536484"/>
    <lineage>
        <taxon>Eukaryota</taxon>
        <taxon>Fungi</taxon>
        <taxon>Dikarya</taxon>
        <taxon>Ascomycota</taxon>
        <taxon>Pezizomycotina</taxon>
        <taxon>Sordariomycetes</taxon>
        <taxon>Sordariomycetidae</taxon>
        <taxon>Sordariales</taxon>
        <taxon>Podosporaceae</taxon>
        <taxon>Podospora</taxon>
    </lineage>
</organism>
<evidence type="ECO:0000313" key="2">
    <source>
        <dbReference type="EMBL" id="KAK4191489.1"/>
    </source>
</evidence>
<proteinExistence type="predicted"/>
<feature type="domain" description="Phosphoribulokinase/uridine kinase" evidence="1">
    <location>
        <begin position="26"/>
        <end position="179"/>
    </location>
</feature>
<dbReference type="SUPFAM" id="SSF52540">
    <property type="entry name" value="P-loop containing nucleoside triphosphate hydrolases"/>
    <property type="match status" value="1"/>
</dbReference>
<dbReference type="InterPro" id="IPR027417">
    <property type="entry name" value="P-loop_NTPase"/>
</dbReference>
<keyword evidence="2" id="KW-0808">Transferase</keyword>
<dbReference type="PANTHER" id="PTHR10285">
    <property type="entry name" value="URIDINE KINASE"/>
    <property type="match status" value="1"/>
</dbReference>
<protein>
    <submittedName>
        <fullName evidence="2">Kinase</fullName>
    </submittedName>
</protein>
<evidence type="ECO:0000313" key="3">
    <source>
        <dbReference type="Proteomes" id="UP001302126"/>
    </source>
</evidence>
<keyword evidence="2" id="KW-0418">Kinase</keyword>
<dbReference type="Gene3D" id="3.40.50.300">
    <property type="entry name" value="P-loop containing nucleotide triphosphate hydrolases"/>
    <property type="match status" value="2"/>
</dbReference>
<dbReference type="GO" id="GO:0016301">
    <property type="term" value="F:kinase activity"/>
    <property type="evidence" value="ECO:0007669"/>
    <property type="project" value="UniProtKB-KW"/>
</dbReference>
<dbReference type="AlphaFoldDB" id="A0AAN6X0A9"/>
<dbReference type="EMBL" id="MU864359">
    <property type="protein sequence ID" value="KAK4191489.1"/>
    <property type="molecule type" value="Genomic_DNA"/>
</dbReference>
<accession>A0AAN6X0A9</accession>
<gene>
    <name evidence="2" type="ORF">QBC35DRAFT_487350</name>
</gene>